<dbReference type="EMBL" id="DS114423">
    <property type="protein sequence ID" value="EAX87611.1"/>
    <property type="molecule type" value="Genomic_DNA"/>
</dbReference>
<protein>
    <submittedName>
        <fullName evidence="2">Uncharacterized protein</fullName>
    </submittedName>
</protein>
<reference evidence="2" key="1">
    <citation type="submission" date="2006-10" db="EMBL/GenBank/DDBJ databases">
        <authorList>
            <person name="Amadeo P."/>
            <person name="Zhao Q."/>
            <person name="Wortman J."/>
            <person name="Fraser-Liggett C."/>
            <person name="Carlton J."/>
        </authorList>
    </citation>
    <scope>NUCLEOTIDE SEQUENCE</scope>
    <source>
        <strain evidence="2">G3</strain>
    </source>
</reference>
<dbReference type="Proteomes" id="UP000001542">
    <property type="component" value="Unassembled WGS sequence"/>
</dbReference>
<proteinExistence type="predicted"/>
<evidence type="ECO:0000313" key="3">
    <source>
        <dbReference type="Proteomes" id="UP000001542"/>
    </source>
</evidence>
<keyword evidence="1" id="KW-0175">Coiled coil</keyword>
<keyword evidence="3" id="KW-1185">Reference proteome</keyword>
<reference evidence="2" key="2">
    <citation type="journal article" date="2007" name="Science">
        <title>Draft genome sequence of the sexually transmitted pathogen Trichomonas vaginalis.</title>
        <authorList>
            <person name="Carlton J.M."/>
            <person name="Hirt R.P."/>
            <person name="Silva J.C."/>
            <person name="Delcher A.L."/>
            <person name="Schatz M."/>
            <person name="Zhao Q."/>
            <person name="Wortman J.R."/>
            <person name="Bidwell S.L."/>
            <person name="Alsmark U.C.M."/>
            <person name="Besteiro S."/>
            <person name="Sicheritz-Ponten T."/>
            <person name="Noel C.J."/>
            <person name="Dacks J.B."/>
            <person name="Foster P.G."/>
            <person name="Simillion C."/>
            <person name="Van de Peer Y."/>
            <person name="Miranda-Saavedra D."/>
            <person name="Barton G.J."/>
            <person name="Westrop G.D."/>
            <person name="Mueller S."/>
            <person name="Dessi D."/>
            <person name="Fiori P.L."/>
            <person name="Ren Q."/>
            <person name="Paulsen I."/>
            <person name="Zhang H."/>
            <person name="Bastida-Corcuera F.D."/>
            <person name="Simoes-Barbosa A."/>
            <person name="Brown M.T."/>
            <person name="Hayes R.D."/>
            <person name="Mukherjee M."/>
            <person name="Okumura C.Y."/>
            <person name="Schneider R."/>
            <person name="Smith A.J."/>
            <person name="Vanacova S."/>
            <person name="Villalvazo M."/>
            <person name="Haas B.J."/>
            <person name="Pertea M."/>
            <person name="Feldblyum T.V."/>
            <person name="Utterback T.R."/>
            <person name="Shu C.L."/>
            <person name="Osoegawa K."/>
            <person name="de Jong P.J."/>
            <person name="Hrdy I."/>
            <person name="Horvathova L."/>
            <person name="Zubacova Z."/>
            <person name="Dolezal P."/>
            <person name="Malik S.B."/>
            <person name="Logsdon J.M. Jr."/>
            <person name="Henze K."/>
            <person name="Gupta A."/>
            <person name="Wang C.C."/>
            <person name="Dunne R.L."/>
            <person name="Upcroft J.A."/>
            <person name="Upcroft P."/>
            <person name="White O."/>
            <person name="Salzberg S.L."/>
            <person name="Tang P."/>
            <person name="Chiu C.-H."/>
            <person name="Lee Y.-S."/>
            <person name="Embley T.M."/>
            <person name="Coombs G.H."/>
            <person name="Mottram J.C."/>
            <person name="Tachezy J."/>
            <person name="Fraser-Liggett C.M."/>
            <person name="Johnson P.J."/>
        </authorList>
    </citation>
    <scope>NUCLEOTIDE SEQUENCE [LARGE SCALE GENOMIC DNA]</scope>
    <source>
        <strain evidence="2">G3</strain>
    </source>
</reference>
<dbReference type="VEuPathDB" id="TrichDB:TVAG_263490"/>
<sequence length="258" mass="29823">MVAHENLLEAVSNGKKDYEYKKKQQEKERSSIQNEIVKQDQKVLELIHKKQNLDAEICKLNEDLANISEMSIEEDRNHNNSILNLIQKRNENVENINRLEKEIEHRTDIINNGMNNEVNNEVNNDCIENNKENNQSNILIKSNSFENFDLNEDKDNTSTISESSKKKFYGILHFISEKILPEDKPLLDIHVPQAGDLKDKIIHQIKELKPTQLCAISQNSTTGKIETSKTKKKFKKDSAAMLMAEQLKKAPWNTIEQV</sequence>
<dbReference type="SMR" id="A2G5F2"/>
<evidence type="ECO:0000256" key="1">
    <source>
        <dbReference type="SAM" id="Coils"/>
    </source>
</evidence>
<name>A2G5F2_TRIV3</name>
<organism evidence="2 3">
    <name type="scientific">Trichomonas vaginalis (strain ATCC PRA-98 / G3)</name>
    <dbReference type="NCBI Taxonomy" id="412133"/>
    <lineage>
        <taxon>Eukaryota</taxon>
        <taxon>Metamonada</taxon>
        <taxon>Parabasalia</taxon>
        <taxon>Trichomonadida</taxon>
        <taxon>Trichomonadidae</taxon>
        <taxon>Trichomonas</taxon>
    </lineage>
</organism>
<dbReference type="InParanoid" id="A2G5F2"/>
<dbReference type="RefSeq" id="XP_001300541.1">
    <property type="nucleotide sequence ID" value="XM_001300540.1"/>
</dbReference>
<dbReference type="VEuPathDB" id="TrichDB:TVAGG3_0796600"/>
<dbReference type="KEGG" id="tva:4745266"/>
<accession>A2G5F2</accession>
<feature type="coiled-coil region" evidence="1">
    <location>
        <begin position="15"/>
        <end position="42"/>
    </location>
</feature>
<gene>
    <name evidence="2" type="ORF">TVAG_263490</name>
</gene>
<evidence type="ECO:0000313" key="2">
    <source>
        <dbReference type="EMBL" id="EAX87611.1"/>
    </source>
</evidence>
<dbReference type="AlphaFoldDB" id="A2G5F2"/>